<reference evidence="3" key="1">
    <citation type="submission" date="2024-03" db="EMBL/GenBank/DDBJ databases">
        <title>WGS assembly of Saponaria officinalis var. Norfolk2.</title>
        <authorList>
            <person name="Jenkins J."/>
            <person name="Shu S."/>
            <person name="Grimwood J."/>
            <person name="Barry K."/>
            <person name="Goodstein D."/>
            <person name="Schmutz J."/>
            <person name="Leebens-Mack J."/>
            <person name="Osbourn A."/>
        </authorList>
    </citation>
    <scope>NUCLEOTIDE SEQUENCE [LARGE SCALE GENOMIC DNA]</scope>
    <source>
        <strain evidence="3">JIC</strain>
    </source>
</reference>
<dbReference type="EMBL" id="JBDFQZ010000007">
    <property type="protein sequence ID" value="KAK9706028.1"/>
    <property type="molecule type" value="Genomic_DNA"/>
</dbReference>
<feature type="signal peptide" evidence="2">
    <location>
        <begin position="1"/>
        <end position="29"/>
    </location>
</feature>
<organism evidence="3 4">
    <name type="scientific">Saponaria officinalis</name>
    <name type="common">Common soapwort</name>
    <name type="synonym">Lychnis saponaria</name>
    <dbReference type="NCBI Taxonomy" id="3572"/>
    <lineage>
        <taxon>Eukaryota</taxon>
        <taxon>Viridiplantae</taxon>
        <taxon>Streptophyta</taxon>
        <taxon>Embryophyta</taxon>
        <taxon>Tracheophyta</taxon>
        <taxon>Spermatophyta</taxon>
        <taxon>Magnoliopsida</taxon>
        <taxon>eudicotyledons</taxon>
        <taxon>Gunneridae</taxon>
        <taxon>Pentapetalae</taxon>
        <taxon>Caryophyllales</taxon>
        <taxon>Caryophyllaceae</taxon>
        <taxon>Caryophylleae</taxon>
        <taxon>Saponaria</taxon>
    </lineage>
</organism>
<proteinExistence type="predicted"/>
<protein>
    <submittedName>
        <fullName evidence="3">Uncharacterized protein</fullName>
    </submittedName>
</protein>
<dbReference type="InterPro" id="IPR009424">
    <property type="entry name" value="AGP16/20/22/41"/>
</dbReference>
<keyword evidence="1" id="KW-0472">Membrane</keyword>
<keyword evidence="1" id="KW-1133">Transmembrane helix</keyword>
<keyword evidence="1" id="KW-0812">Transmembrane</keyword>
<evidence type="ECO:0000313" key="4">
    <source>
        <dbReference type="Proteomes" id="UP001443914"/>
    </source>
</evidence>
<name>A0AAW1JLQ6_SAPOF</name>
<sequence length="64" mass="7002">MALNGQLMRDYSLVIVMFLVMTLFQLTQAQMAPSPAPSNDSASIDQGIAYILMLVALAVTYLIH</sequence>
<evidence type="ECO:0000256" key="2">
    <source>
        <dbReference type="SAM" id="SignalP"/>
    </source>
</evidence>
<dbReference type="AlphaFoldDB" id="A0AAW1JLQ6"/>
<dbReference type="Pfam" id="PF06376">
    <property type="entry name" value="AGP"/>
    <property type="match status" value="1"/>
</dbReference>
<feature type="chain" id="PRO_5043743832" evidence="2">
    <location>
        <begin position="30"/>
        <end position="64"/>
    </location>
</feature>
<evidence type="ECO:0000256" key="1">
    <source>
        <dbReference type="SAM" id="Phobius"/>
    </source>
</evidence>
<dbReference type="Proteomes" id="UP001443914">
    <property type="component" value="Unassembled WGS sequence"/>
</dbReference>
<feature type="transmembrane region" description="Helical" evidence="1">
    <location>
        <begin position="47"/>
        <end position="63"/>
    </location>
</feature>
<accession>A0AAW1JLQ6</accession>
<gene>
    <name evidence="3" type="ORF">RND81_07G100100</name>
</gene>
<keyword evidence="4" id="KW-1185">Reference proteome</keyword>
<dbReference type="PANTHER" id="PTHR33374">
    <property type="entry name" value="ARABINOGALACTAN PROTEIN 20"/>
    <property type="match status" value="1"/>
</dbReference>
<comment type="caution">
    <text evidence="3">The sequence shown here is derived from an EMBL/GenBank/DDBJ whole genome shotgun (WGS) entry which is preliminary data.</text>
</comment>
<keyword evidence="2" id="KW-0732">Signal</keyword>
<evidence type="ECO:0000313" key="3">
    <source>
        <dbReference type="EMBL" id="KAK9706028.1"/>
    </source>
</evidence>